<dbReference type="OrthoDB" id="5126312at2"/>
<dbReference type="AlphaFoldDB" id="A0A2T0VIZ4"/>
<dbReference type="RefSeq" id="WP_106209135.1">
    <property type="nucleotide sequence ID" value="NZ_PVTL01000001.1"/>
</dbReference>
<evidence type="ECO:0000313" key="3">
    <source>
        <dbReference type="Proteomes" id="UP000237983"/>
    </source>
</evidence>
<evidence type="ECO:0008006" key="4">
    <source>
        <dbReference type="Google" id="ProtNLM"/>
    </source>
</evidence>
<dbReference type="Proteomes" id="UP000237983">
    <property type="component" value="Unassembled WGS sequence"/>
</dbReference>
<sequence length="318" mass="32390">MPVDLRITLPAAAAWLAAVVLLGSPELLVPGAVAAWALCAALAAVALARASRSTRSTARGPLFAGTSRATTGSLTCSTIGSTTGSAIVMAGVVAAAVALVVTVAAVRSEHRSPPILTAAAREGTAVTLTVVLSESIGTGPFAVSANLLTIAEGEAPVALAAVPVLVFDGAPPERVGIGATIEVAGQLVVTEPGDDAAYLLFASGPGTVRAPPPWYLNWAHGLRSAFGEVAGGLPGDGGALLPGLAIGDTSAVTEELDAAMKTSRLTHTVLPQNCNSREPATRRSPTLRASNKILMAVNRRIRVVQWRCPREHTDRDEP</sequence>
<organism evidence="2 3">
    <name type="scientific">Glaciihabitans tibetensis</name>
    <dbReference type="NCBI Taxonomy" id="1266600"/>
    <lineage>
        <taxon>Bacteria</taxon>
        <taxon>Bacillati</taxon>
        <taxon>Actinomycetota</taxon>
        <taxon>Actinomycetes</taxon>
        <taxon>Micrococcales</taxon>
        <taxon>Microbacteriaceae</taxon>
        <taxon>Glaciihabitans</taxon>
    </lineage>
</organism>
<name>A0A2T0VIZ4_9MICO</name>
<dbReference type="EMBL" id="PVTL01000001">
    <property type="protein sequence ID" value="PRY70191.1"/>
    <property type="molecule type" value="Genomic_DNA"/>
</dbReference>
<comment type="caution">
    <text evidence="2">The sequence shown here is derived from an EMBL/GenBank/DDBJ whole genome shotgun (WGS) entry which is preliminary data.</text>
</comment>
<feature type="transmembrane region" description="Helical" evidence="1">
    <location>
        <begin position="33"/>
        <end position="50"/>
    </location>
</feature>
<reference evidence="2 3" key="1">
    <citation type="submission" date="2018-03" db="EMBL/GenBank/DDBJ databases">
        <title>Genomic Encyclopedia of Type Strains, Phase III (KMG-III): the genomes of soil and plant-associated and newly described type strains.</title>
        <authorList>
            <person name="Whitman W."/>
        </authorList>
    </citation>
    <scope>NUCLEOTIDE SEQUENCE [LARGE SCALE GENOMIC DNA]</scope>
    <source>
        <strain evidence="2 3">CGMCC 1.12484</strain>
    </source>
</reference>
<evidence type="ECO:0000313" key="2">
    <source>
        <dbReference type="EMBL" id="PRY70191.1"/>
    </source>
</evidence>
<keyword evidence="1" id="KW-1133">Transmembrane helix</keyword>
<evidence type="ECO:0000256" key="1">
    <source>
        <dbReference type="SAM" id="Phobius"/>
    </source>
</evidence>
<feature type="transmembrane region" description="Helical" evidence="1">
    <location>
        <begin position="86"/>
        <end position="106"/>
    </location>
</feature>
<gene>
    <name evidence="2" type="ORF">B0I08_101319</name>
</gene>
<keyword evidence="1" id="KW-0812">Transmembrane</keyword>
<proteinExistence type="predicted"/>
<protein>
    <recommendedName>
        <fullName evidence="4">Competence protein ComEC</fullName>
    </recommendedName>
</protein>
<accession>A0A2T0VIZ4</accession>
<keyword evidence="1" id="KW-0472">Membrane</keyword>
<keyword evidence="3" id="KW-1185">Reference proteome</keyword>